<dbReference type="Proteomes" id="UP000029221">
    <property type="component" value="Unassembled WGS sequence"/>
</dbReference>
<reference evidence="1" key="1">
    <citation type="journal article" date="2014" name="Genome Announc.">
        <title>Draft Genome Sequences of Marine Flavobacterium Nonlabens Strains NR17, NR24, NR27, NR32, NR33, and Ara13.</title>
        <authorList>
            <person name="Nakanishi M."/>
            <person name="Meirelles P."/>
            <person name="Suzuki R."/>
            <person name="Takatani N."/>
            <person name="Mino S."/>
            <person name="Suda W."/>
            <person name="Oshima K."/>
            <person name="Hattori M."/>
            <person name="Ohkuma M."/>
            <person name="Hosokawa M."/>
            <person name="Miyashita K."/>
            <person name="Thompson F.L."/>
            <person name="Niwa A."/>
            <person name="Sawabe T."/>
            <person name="Sawabe T."/>
        </authorList>
    </citation>
    <scope>NUCLEOTIDE SEQUENCE [LARGE SCALE GENOMIC DNA]</scope>
    <source>
        <strain evidence="1">JCM 19294</strain>
    </source>
</reference>
<proteinExistence type="predicted"/>
<keyword evidence="2" id="KW-1185">Reference proteome</keyword>
<dbReference type="EMBL" id="BBML01000003">
    <property type="protein sequence ID" value="GAK96839.1"/>
    <property type="molecule type" value="Genomic_DNA"/>
</dbReference>
<gene>
    <name evidence="1" type="ORF">JCM19294_1148</name>
</gene>
<dbReference type="AlphaFoldDB" id="A0A090Q173"/>
<evidence type="ECO:0000313" key="2">
    <source>
        <dbReference type="Proteomes" id="UP000029221"/>
    </source>
</evidence>
<evidence type="ECO:0000313" key="1">
    <source>
        <dbReference type="EMBL" id="GAK96839.1"/>
    </source>
</evidence>
<comment type="caution">
    <text evidence="1">The sequence shown here is derived from an EMBL/GenBank/DDBJ whole genome shotgun (WGS) entry which is preliminary data.</text>
</comment>
<sequence length="79" mass="9200">MELVKNQEVSNKRKQSIIFFLVETNSVEPYQEETELGICIKDGNEQIDFGFSRSETDMLISYLKAVRKNIIQRDKIKTA</sequence>
<protein>
    <submittedName>
        <fullName evidence="1">Uncharacterized protein</fullName>
    </submittedName>
</protein>
<dbReference type="RefSeq" id="WP_042278353.1">
    <property type="nucleotide sequence ID" value="NZ_BBML01000003.1"/>
</dbReference>
<organism evidence="1 2">
    <name type="scientific">Nonlabens tegetincola</name>
    <dbReference type="NCBI Taxonomy" id="323273"/>
    <lineage>
        <taxon>Bacteria</taxon>
        <taxon>Pseudomonadati</taxon>
        <taxon>Bacteroidota</taxon>
        <taxon>Flavobacteriia</taxon>
        <taxon>Flavobacteriales</taxon>
        <taxon>Flavobacteriaceae</taxon>
        <taxon>Nonlabens</taxon>
    </lineage>
</organism>
<accession>A0A090Q173</accession>
<name>A0A090Q173_9FLAO</name>